<dbReference type="SUPFAM" id="SSF56801">
    <property type="entry name" value="Acetyl-CoA synthetase-like"/>
    <property type="match status" value="1"/>
</dbReference>
<evidence type="ECO:0000313" key="2">
    <source>
        <dbReference type="EMBL" id="KAF9496580.1"/>
    </source>
</evidence>
<dbReference type="OrthoDB" id="6509636at2759"/>
<dbReference type="Pfam" id="PF00501">
    <property type="entry name" value="AMP-binding"/>
    <property type="match status" value="1"/>
</dbReference>
<keyword evidence="3" id="KW-1185">Reference proteome</keyword>
<evidence type="ECO:0000313" key="3">
    <source>
        <dbReference type="Proteomes" id="UP000807025"/>
    </source>
</evidence>
<dbReference type="PANTHER" id="PTHR24096">
    <property type="entry name" value="LONG-CHAIN-FATTY-ACID--COA LIGASE"/>
    <property type="match status" value="1"/>
</dbReference>
<name>A0A9P5ZYW5_PLEER</name>
<reference evidence="2" key="1">
    <citation type="submission" date="2020-11" db="EMBL/GenBank/DDBJ databases">
        <authorList>
            <consortium name="DOE Joint Genome Institute"/>
            <person name="Ahrendt S."/>
            <person name="Riley R."/>
            <person name="Andreopoulos W."/>
            <person name="Labutti K."/>
            <person name="Pangilinan J."/>
            <person name="Ruiz-Duenas F.J."/>
            <person name="Barrasa J.M."/>
            <person name="Sanchez-Garcia M."/>
            <person name="Camarero S."/>
            <person name="Miyauchi S."/>
            <person name="Serrano A."/>
            <person name="Linde D."/>
            <person name="Babiker R."/>
            <person name="Drula E."/>
            <person name="Ayuso-Fernandez I."/>
            <person name="Pacheco R."/>
            <person name="Padilla G."/>
            <person name="Ferreira P."/>
            <person name="Barriuso J."/>
            <person name="Kellner H."/>
            <person name="Castanera R."/>
            <person name="Alfaro M."/>
            <person name="Ramirez L."/>
            <person name="Pisabarro A.G."/>
            <person name="Kuo A."/>
            <person name="Tritt A."/>
            <person name="Lipzen A."/>
            <person name="He G."/>
            <person name="Yan M."/>
            <person name="Ng V."/>
            <person name="Cullen D."/>
            <person name="Martin F."/>
            <person name="Rosso M.-N."/>
            <person name="Henrissat B."/>
            <person name="Hibbett D."/>
            <person name="Martinez A.T."/>
            <person name="Grigoriev I.V."/>
        </authorList>
    </citation>
    <scope>NUCLEOTIDE SEQUENCE</scope>
    <source>
        <strain evidence="2">ATCC 90797</strain>
    </source>
</reference>
<evidence type="ECO:0000259" key="1">
    <source>
        <dbReference type="Pfam" id="PF00501"/>
    </source>
</evidence>
<proteinExistence type="predicted"/>
<dbReference type="Gene3D" id="3.40.50.980">
    <property type="match status" value="1"/>
</dbReference>
<accession>A0A9P5ZYW5</accession>
<dbReference type="PANTHER" id="PTHR24096:SF422">
    <property type="entry name" value="BCDNA.GH02901"/>
    <property type="match status" value="1"/>
</dbReference>
<gene>
    <name evidence="2" type="ORF">BDN71DRAFT_1415424</name>
</gene>
<comment type="caution">
    <text evidence="2">The sequence shown here is derived from an EMBL/GenBank/DDBJ whole genome shotgun (WGS) entry which is preliminary data.</text>
</comment>
<dbReference type="GO" id="GO:0016405">
    <property type="term" value="F:CoA-ligase activity"/>
    <property type="evidence" value="ECO:0007669"/>
    <property type="project" value="TreeGrafter"/>
</dbReference>
<organism evidence="2 3">
    <name type="scientific">Pleurotus eryngii</name>
    <name type="common">Boletus of the steppes</name>
    <dbReference type="NCBI Taxonomy" id="5323"/>
    <lineage>
        <taxon>Eukaryota</taxon>
        <taxon>Fungi</taxon>
        <taxon>Dikarya</taxon>
        <taxon>Basidiomycota</taxon>
        <taxon>Agaricomycotina</taxon>
        <taxon>Agaricomycetes</taxon>
        <taxon>Agaricomycetidae</taxon>
        <taxon>Agaricales</taxon>
        <taxon>Pleurotineae</taxon>
        <taxon>Pleurotaceae</taxon>
        <taxon>Pleurotus</taxon>
    </lineage>
</organism>
<sequence length="245" mass="27090">MLTVAHLPPSQLTMSEIYAPVQDFPRIPDNLTIPQFLLDVNHPTRPQPPSVGTPWLIDDTSGRTFGKEELRARTHGLANSLWTKYNIRDGDVGLIFSRNHCDYPVAIWAVHRIGGVISGANPDFTVDELAYQLEATKATFMFVYSDAQAVGTAVAAARRVNIPLRRVVLFGTASELSPKSATVDELARQGLLSRETFLERRLAPGEGKTKLAFLSFIVLGMDKVSAVSLLQKTAWIHVLSYCSWL</sequence>
<dbReference type="AlphaFoldDB" id="A0A9P5ZYW5"/>
<dbReference type="Proteomes" id="UP000807025">
    <property type="component" value="Unassembled WGS sequence"/>
</dbReference>
<protein>
    <recommendedName>
        <fullName evidence="1">AMP-dependent synthetase/ligase domain-containing protein</fullName>
    </recommendedName>
</protein>
<dbReference type="EMBL" id="MU154551">
    <property type="protein sequence ID" value="KAF9496580.1"/>
    <property type="molecule type" value="Genomic_DNA"/>
</dbReference>
<dbReference type="InterPro" id="IPR000873">
    <property type="entry name" value="AMP-dep_synth/lig_dom"/>
</dbReference>
<feature type="domain" description="AMP-dependent synthetase/ligase" evidence="1">
    <location>
        <begin position="60"/>
        <end position="153"/>
    </location>
</feature>